<dbReference type="AlphaFoldDB" id="A0AAV4RC42"/>
<dbReference type="Proteomes" id="UP001054837">
    <property type="component" value="Unassembled WGS sequence"/>
</dbReference>
<gene>
    <name evidence="1" type="ORF">CDAR_414811</name>
</gene>
<dbReference type="EMBL" id="BPLQ01006032">
    <property type="protein sequence ID" value="GIY19414.1"/>
    <property type="molecule type" value="Genomic_DNA"/>
</dbReference>
<accession>A0AAV4RC42</accession>
<protein>
    <submittedName>
        <fullName evidence="1">Uncharacterized protein</fullName>
    </submittedName>
</protein>
<keyword evidence="2" id="KW-1185">Reference proteome</keyword>
<evidence type="ECO:0000313" key="2">
    <source>
        <dbReference type="Proteomes" id="UP001054837"/>
    </source>
</evidence>
<reference evidence="1 2" key="1">
    <citation type="submission" date="2021-06" db="EMBL/GenBank/DDBJ databases">
        <title>Caerostris darwini draft genome.</title>
        <authorList>
            <person name="Kono N."/>
            <person name="Arakawa K."/>
        </authorList>
    </citation>
    <scope>NUCLEOTIDE SEQUENCE [LARGE SCALE GENOMIC DNA]</scope>
</reference>
<organism evidence="1 2">
    <name type="scientific">Caerostris darwini</name>
    <dbReference type="NCBI Taxonomy" id="1538125"/>
    <lineage>
        <taxon>Eukaryota</taxon>
        <taxon>Metazoa</taxon>
        <taxon>Ecdysozoa</taxon>
        <taxon>Arthropoda</taxon>
        <taxon>Chelicerata</taxon>
        <taxon>Arachnida</taxon>
        <taxon>Araneae</taxon>
        <taxon>Araneomorphae</taxon>
        <taxon>Entelegynae</taxon>
        <taxon>Araneoidea</taxon>
        <taxon>Araneidae</taxon>
        <taxon>Caerostris</taxon>
    </lineage>
</organism>
<comment type="caution">
    <text evidence="1">The sequence shown here is derived from an EMBL/GenBank/DDBJ whole genome shotgun (WGS) entry which is preliminary data.</text>
</comment>
<evidence type="ECO:0000313" key="1">
    <source>
        <dbReference type="EMBL" id="GIY19414.1"/>
    </source>
</evidence>
<proteinExistence type="predicted"/>
<name>A0AAV4RC42_9ARAC</name>
<sequence>MMHSPQHENNLTSRPWQEWGNLFDLQMHWSPIYETKFSANSFPGRGIRPGDGRTHPRGKTRRLLHVLSRPHFAPFCSEVAGHGGKSLGTFWTAMIGP</sequence>